<dbReference type="Gene3D" id="1.25.40.10">
    <property type="entry name" value="Tetratricopeptide repeat domain"/>
    <property type="match status" value="1"/>
</dbReference>
<dbReference type="HOGENOM" id="CLU_328770_0_0_1"/>
<evidence type="ECO:0000259" key="4">
    <source>
        <dbReference type="Pfam" id="PF10374"/>
    </source>
</evidence>
<comment type="subcellular location">
    <subcellularLocation>
        <location evidence="1">Nucleus</location>
    </subcellularLocation>
</comment>
<gene>
    <name evidence="5" type="ORF">SOCG_03207</name>
</gene>
<evidence type="ECO:0000256" key="2">
    <source>
        <dbReference type="SAM" id="MobiDB-lite"/>
    </source>
</evidence>
<evidence type="ECO:0000259" key="3">
    <source>
        <dbReference type="Pfam" id="PF10373"/>
    </source>
</evidence>
<feature type="compositionally biased region" description="Basic and acidic residues" evidence="2">
    <location>
        <begin position="795"/>
        <end position="804"/>
    </location>
</feature>
<accession>S9PY34</accession>
<keyword evidence="1" id="KW-0866">Nonsense-mediated mRNA decay</keyword>
<dbReference type="EMBL" id="KE503206">
    <property type="protein sequence ID" value="EPX73991.1"/>
    <property type="molecule type" value="Genomic_DNA"/>
</dbReference>
<dbReference type="GeneID" id="25032179"/>
<dbReference type="InterPro" id="IPR011990">
    <property type="entry name" value="TPR-like_helical_dom_sf"/>
</dbReference>
<feature type="compositionally biased region" description="Polar residues" evidence="2">
    <location>
        <begin position="353"/>
        <end position="362"/>
    </location>
</feature>
<dbReference type="VEuPathDB" id="FungiDB:SOCG_03207"/>
<feature type="compositionally biased region" description="Low complexity" evidence="2">
    <location>
        <begin position="728"/>
        <end position="740"/>
    </location>
</feature>
<feature type="region of interest" description="Disordered" evidence="2">
    <location>
        <begin position="728"/>
        <end position="748"/>
    </location>
</feature>
<dbReference type="GO" id="GO:0042162">
    <property type="term" value="F:telomeric DNA binding"/>
    <property type="evidence" value="ECO:0007669"/>
    <property type="project" value="TreeGrafter"/>
</dbReference>
<protein>
    <recommendedName>
        <fullName evidence="1">Nonsense-mediated mRNA decay factor</fullName>
    </recommendedName>
</protein>
<dbReference type="PANTHER" id="PTHR15696:SF0">
    <property type="entry name" value="TELOMERASE-BINDING PROTEIN EST1A"/>
    <property type="match status" value="1"/>
</dbReference>
<evidence type="ECO:0000313" key="6">
    <source>
        <dbReference type="Proteomes" id="UP000016088"/>
    </source>
</evidence>
<dbReference type="SUPFAM" id="SSF48452">
    <property type="entry name" value="TPR-like"/>
    <property type="match status" value="1"/>
</dbReference>
<dbReference type="Pfam" id="PF10374">
    <property type="entry name" value="EST1"/>
    <property type="match status" value="1"/>
</dbReference>
<dbReference type="OMA" id="MSARDSC"/>
<dbReference type="Pfam" id="PF10373">
    <property type="entry name" value="EST1_DNA_bind"/>
    <property type="match status" value="1"/>
</dbReference>
<dbReference type="GO" id="GO:0070034">
    <property type="term" value="F:telomerase RNA binding"/>
    <property type="evidence" value="ECO:0007669"/>
    <property type="project" value="TreeGrafter"/>
</dbReference>
<dbReference type="GO" id="GO:0005697">
    <property type="term" value="C:telomerase holoenzyme complex"/>
    <property type="evidence" value="ECO:0007669"/>
    <property type="project" value="TreeGrafter"/>
</dbReference>
<feature type="region of interest" description="Disordered" evidence="2">
    <location>
        <begin position="762"/>
        <end position="781"/>
    </location>
</feature>
<reference evidence="5 6" key="1">
    <citation type="journal article" date="2011" name="Science">
        <title>Comparative functional genomics of the fission yeasts.</title>
        <authorList>
            <person name="Rhind N."/>
            <person name="Chen Z."/>
            <person name="Yassour M."/>
            <person name="Thompson D.A."/>
            <person name="Haas B.J."/>
            <person name="Habib N."/>
            <person name="Wapinski I."/>
            <person name="Roy S."/>
            <person name="Lin M.F."/>
            <person name="Heiman D.I."/>
            <person name="Young S.K."/>
            <person name="Furuya K."/>
            <person name="Guo Y."/>
            <person name="Pidoux A."/>
            <person name="Chen H.M."/>
            <person name="Robbertse B."/>
            <person name="Goldberg J.M."/>
            <person name="Aoki K."/>
            <person name="Bayne E.H."/>
            <person name="Berlin A.M."/>
            <person name="Desjardins C.A."/>
            <person name="Dobbs E."/>
            <person name="Dukaj L."/>
            <person name="Fan L."/>
            <person name="FitzGerald M.G."/>
            <person name="French C."/>
            <person name="Gujja S."/>
            <person name="Hansen K."/>
            <person name="Keifenheim D."/>
            <person name="Levin J.Z."/>
            <person name="Mosher R.A."/>
            <person name="Mueller C.A."/>
            <person name="Pfiffner J."/>
            <person name="Priest M."/>
            <person name="Russ C."/>
            <person name="Smialowska A."/>
            <person name="Swoboda P."/>
            <person name="Sykes S.M."/>
            <person name="Vaughn M."/>
            <person name="Vengrova S."/>
            <person name="Yoder R."/>
            <person name="Zeng Q."/>
            <person name="Allshire R."/>
            <person name="Baulcombe D."/>
            <person name="Birren B.W."/>
            <person name="Brown W."/>
            <person name="Ekwall K."/>
            <person name="Kellis M."/>
            <person name="Leatherwood J."/>
            <person name="Levin H."/>
            <person name="Margalit H."/>
            <person name="Martienssen R."/>
            <person name="Nieduszynski C.A."/>
            <person name="Spatafora J.W."/>
            <person name="Friedman N."/>
            <person name="Dalgaard J.Z."/>
            <person name="Baumann P."/>
            <person name="Niki H."/>
            <person name="Regev A."/>
            <person name="Nusbaum C."/>
        </authorList>
    </citation>
    <scope>NUCLEOTIDE SEQUENCE [LARGE SCALE GENOMIC DNA]</scope>
    <source>
        <strain evidence="6">yFS286</strain>
    </source>
</reference>
<dbReference type="eggNOG" id="ENOG502R7AH">
    <property type="taxonomic scope" value="Eukaryota"/>
</dbReference>
<proteinExistence type="predicted"/>
<dbReference type="GO" id="GO:0000184">
    <property type="term" value="P:nuclear-transcribed mRNA catabolic process, nonsense-mediated decay"/>
    <property type="evidence" value="ECO:0007669"/>
    <property type="project" value="UniProtKB-KW"/>
</dbReference>
<evidence type="ECO:0000256" key="1">
    <source>
        <dbReference type="RuleBase" id="RU369098"/>
    </source>
</evidence>
<dbReference type="InterPro" id="IPR045153">
    <property type="entry name" value="Est1/Ebs1-like"/>
</dbReference>
<sequence length="874" mass="96917">MSARDSCDPKTLRKLCEQNYDKSTALLSVLKESLVKLGNELDFLIEKNQAAHRTGHGSTVEGSRSSTKSKKNGNGERSKNYKRSVTEANSGKLENRKEWKQLLSVNSKIAALMGEILLTDVSYSLEKDTLTAIWTKVHYRVISFLKHKIIQASRKNNIEVLGSLVTLYFHYLDTCVHFYVSCAFILIKVYSLQCLEPLASYLATQLAFRTSKKSHKAKVKSGSSLRQDTLLKSLFSSIFGFKKLFSGTLSVILQKTSAVAASDKAAYSPAYVSSPLLELALPDKQAHFLIGTIYGSLIYVGDIYRYLAQARSPKLPDYSIAKKYYHMAAFAVPNCGIHYHQLGLIEVQNADSSASNSPQNHHQGLYKSPSSSSLLSSEASSRSIVDDANLLGVSSFFLASLSPNGIAAKCARNSLLIALKRILGKPNFFDPSLVMYQKDNSLVSLFLRLYALAFSDFDCISHTNSLVKRVRFLLSDSLKNARVSYKTLLRMTYCALAARCLASKLGHSGTGDVIQRFPSTNLATQTTVMFFEVLVDAANGQLPLHALSVSSFSQGQSQPYGMLLQNIIFSPMVLPICTLVSFCLKHSDMWLTKEIRTGLSQIYNRFTFFFENTKQELPTEECLIWSTQWDVGLPFFFPMQQIYDVNYDLLKLLSANKLYPLGEEEDIEGQRSTEDNDTMVKLSIDSLYMLLGRHANTQTSSISVSSPATPRGFYRSLDSTCVNAFPASSLPSDHSSPTSPFHSGASSFVQPSSSIASLQYGRMADPKPSQPVSPFSSENLSQMTRSKLTSAFDVSTEKDIDRPDTPFYDSHLRSRPASVASGSGQNTPMKGEKILFRPIGSPKPQTQHPSDTSDVQRQVFLSELLKRMININNT</sequence>
<evidence type="ECO:0000313" key="5">
    <source>
        <dbReference type="EMBL" id="EPX73991.1"/>
    </source>
</evidence>
<feature type="region of interest" description="Disordered" evidence="2">
    <location>
        <begin position="792"/>
        <end position="854"/>
    </location>
</feature>
<keyword evidence="6" id="KW-1185">Reference proteome</keyword>
<organism evidence="5 6">
    <name type="scientific">Schizosaccharomyces octosporus (strain yFS286)</name>
    <name type="common">Fission yeast</name>
    <name type="synonym">Octosporomyces octosporus</name>
    <dbReference type="NCBI Taxonomy" id="483514"/>
    <lineage>
        <taxon>Eukaryota</taxon>
        <taxon>Fungi</taxon>
        <taxon>Dikarya</taxon>
        <taxon>Ascomycota</taxon>
        <taxon>Taphrinomycotina</taxon>
        <taxon>Schizosaccharomycetes</taxon>
        <taxon>Schizosaccharomycetales</taxon>
        <taxon>Schizosaccharomycetaceae</taxon>
        <taxon>Schizosaccharomyces</taxon>
    </lineage>
</organism>
<dbReference type="AlphaFoldDB" id="S9PY34"/>
<dbReference type="Proteomes" id="UP000016088">
    <property type="component" value="Unassembled WGS sequence"/>
</dbReference>
<feature type="region of interest" description="Disordered" evidence="2">
    <location>
        <begin position="353"/>
        <end position="372"/>
    </location>
</feature>
<keyword evidence="1" id="KW-0539">Nucleus</keyword>
<dbReference type="OrthoDB" id="69928at2759"/>
<feature type="domain" description="Telomerase activating protein Est1-like N-terminal" evidence="4">
    <location>
        <begin position="129"/>
        <end position="310"/>
    </location>
</feature>
<feature type="compositionally biased region" description="Polar residues" evidence="2">
    <location>
        <begin position="843"/>
        <end position="854"/>
    </location>
</feature>
<dbReference type="InterPro" id="IPR018834">
    <property type="entry name" value="DNA/RNA-bd_Est1-type"/>
</dbReference>
<comment type="function">
    <text evidence="1">Plays a role in nonsense-mediated mRNA decay.</text>
</comment>
<dbReference type="RefSeq" id="XP_013017149.1">
    <property type="nucleotide sequence ID" value="XM_013161695.1"/>
</dbReference>
<feature type="domain" description="DNA/RNA-binding" evidence="3">
    <location>
        <begin position="321"/>
        <end position="543"/>
    </location>
</feature>
<name>S9PY34_SCHOY</name>
<feature type="compositionally biased region" description="Polar residues" evidence="2">
    <location>
        <begin position="770"/>
        <end position="781"/>
    </location>
</feature>
<feature type="region of interest" description="Disordered" evidence="2">
    <location>
        <begin position="54"/>
        <end position="89"/>
    </location>
</feature>
<dbReference type="PANTHER" id="PTHR15696">
    <property type="entry name" value="SMG-7 SUPPRESSOR WITH MORPHOLOGICAL EFFECT ON GENITALIA PROTEIN 7"/>
    <property type="match status" value="1"/>
</dbReference>
<feature type="compositionally biased region" description="Polar residues" evidence="2">
    <location>
        <begin position="56"/>
        <end position="66"/>
    </location>
</feature>
<dbReference type="InterPro" id="IPR019458">
    <property type="entry name" value="Est1-like_N"/>
</dbReference>